<reference evidence="2" key="1">
    <citation type="submission" date="2020-11" db="EMBL/GenBank/DDBJ databases">
        <authorList>
            <consortium name="DOE Joint Genome Institute"/>
            <person name="Ahrendt S."/>
            <person name="Riley R."/>
            <person name="Andreopoulos W."/>
            <person name="Labutti K."/>
            <person name="Pangilinan J."/>
            <person name="Ruiz-Duenas F.J."/>
            <person name="Barrasa J.M."/>
            <person name="Sanchez-Garcia M."/>
            <person name="Camarero S."/>
            <person name="Miyauchi S."/>
            <person name="Serrano A."/>
            <person name="Linde D."/>
            <person name="Babiker R."/>
            <person name="Drula E."/>
            <person name="Ayuso-Fernandez I."/>
            <person name="Pacheco R."/>
            <person name="Padilla G."/>
            <person name="Ferreira P."/>
            <person name="Barriuso J."/>
            <person name="Kellner H."/>
            <person name="Castanera R."/>
            <person name="Alfaro M."/>
            <person name="Ramirez L."/>
            <person name="Pisabarro A.G."/>
            <person name="Kuo A."/>
            <person name="Tritt A."/>
            <person name="Lipzen A."/>
            <person name="He G."/>
            <person name="Yan M."/>
            <person name="Ng V."/>
            <person name="Cullen D."/>
            <person name="Martin F."/>
            <person name="Rosso M.-N."/>
            <person name="Henrissat B."/>
            <person name="Hibbett D."/>
            <person name="Martinez A.T."/>
            <person name="Grigoriev I.V."/>
        </authorList>
    </citation>
    <scope>NUCLEOTIDE SEQUENCE</scope>
    <source>
        <strain evidence="2">CIRM-BRFM 674</strain>
    </source>
</reference>
<sequence>MIVDADTPRWCPVVLIVLDHKHNRRWDADAVGTFQEMNQRRREMGHPPLKHLVFPGVVIQASALVFYKVDVTQELATAVEDGVWPLMTTVMQRHIPRIPRPEKRVEEGMKPPDNRRVVLECYQALKGLRVYCSTYVPHSACHITVR</sequence>
<dbReference type="AlphaFoldDB" id="A0A9P6D405"/>
<dbReference type="Proteomes" id="UP000807469">
    <property type="component" value="Unassembled WGS sequence"/>
</dbReference>
<gene>
    <name evidence="2" type="ORF">BDN70DRAFT_800569</name>
</gene>
<accession>A0A9P6D405</accession>
<evidence type="ECO:0000259" key="1">
    <source>
        <dbReference type="PROSITE" id="PS51277"/>
    </source>
</evidence>
<proteinExistence type="predicted"/>
<dbReference type="PROSITE" id="PS51277">
    <property type="entry name" value="BURP"/>
    <property type="match status" value="1"/>
</dbReference>
<protein>
    <recommendedName>
        <fullName evidence="1">BURP domain-containing protein</fullName>
    </recommendedName>
</protein>
<evidence type="ECO:0000313" key="3">
    <source>
        <dbReference type="Proteomes" id="UP000807469"/>
    </source>
</evidence>
<dbReference type="InterPro" id="IPR004873">
    <property type="entry name" value="BURP_dom"/>
</dbReference>
<dbReference type="OrthoDB" id="3253976at2759"/>
<comment type="caution">
    <text evidence="2">The sequence shown here is derived from an EMBL/GenBank/DDBJ whole genome shotgun (WGS) entry which is preliminary data.</text>
</comment>
<organism evidence="2 3">
    <name type="scientific">Pholiota conissans</name>
    <dbReference type="NCBI Taxonomy" id="109636"/>
    <lineage>
        <taxon>Eukaryota</taxon>
        <taxon>Fungi</taxon>
        <taxon>Dikarya</taxon>
        <taxon>Basidiomycota</taxon>
        <taxon>Agaricomycotina</taxon>
        <taxon>Agaricomycetes</taxon>
        <taxon>Agaricomycetidae</taxon>
        <taxon>Agaricales</taxon>
        <taxon>Agaricineae</taxon>
        <taxon>Strophariaceae</taxon>
        <taxon>Pholiota</taxon>
    </lineage>
</organism>
<feature type="domain" description="BURP" evidence="1">
    <location>
        <begin position="1"/>
        <end position="63"/>
    </location>
</feature>
<dbReference type="EMBL" id="MU155159">
    <property type="protein sequence ID" value="KAF9482994.1"/>
    <property type="molecule type" value="Genomic_DNA"/>
</dbReference>
<evidence type="ECO:0000313" key="2">
    <source>
        <dbReference type="EMBL" id="KAF9482994.1"/>
    </source>
</evidence>
<name>A0A9P6D405_9AGAR</name>
<keyword evidence="3" id="KW-1185">Reference proteome</keyword>